<evidence type="ECO:0000259" key="1">
    <source>
        <dbReference type="Pfam" id="PF02371"/>
    </source>
</evidence>
<dbReference type="GO" id="GO:0004803">
    <property type="term" value="F:transposase activity"/>
    <property type="evidence" value="ECO:0007669"/>
    <property type="project" value="InterPro"/>
</dbReference>
<accession>A0AAP8G034</accession>
<gene>
    <name evidence="2" type="ORF">CS009_00855</name>
</gene>
<evidence type="ECO:0000313" key="3">
    <source>
        <dbReference type="Proteomes" id="UP000221763"/>
    </source>
</evidence>
<evidence type="ECO:0000313" key="2">
    <source>
        <dbReference type="EMBL" id="PHV58878.1"/>
    </source>
</evidence>
<dbReference type="GO" id="GO:0003677">
    <property type="term" value="F:DNA binding"/>
    <property type="evidence" value="ECO:0007669"/>
    <property type="project" value="InterPro"/>
</dbReference>
<dbReference type="Pfam" id="PF02371">
    <property type="entry name" value="Transposase_20"/>
    <property type="match status" value="1"/>
</dbReference>
<name>A0AAP8G034_STRMC</name>
<proteinExistence type="predicted"/>
<comment type="caution">
    <text evidence="2">The sequence shown here is derived from an EMBL/GenBank/DDBJ whole genome shotgun (WGS) entry which is preliminary data.</text>
</comment>
<feature type="domain" description="Transposase IS116/IS110/IS902 C-terminal" evidence="1">
    <location>
        <begin position="8"/>
        <end position="56"/>
    </location>
</feature>
<dbReference type="AlphaFoldDB" id="A0AAP8G034"/>
<dbReference type="Proteomes" id="UP000221763">
    <property type="component" value="Unassembled WGS sequence"/>
</dbReference>
<reference evidence="2 3" key="1">
    <citation type="submission" date="2017-10" db="EMBL/GenBank/DDBJ databases">
        <title>Whole-genome sequence of three Streptococcus macedonicus strains isolated from Italian cheeses of the Veneto region.</title>
        <authorList>
            <person name="Treu L."/>
            <person name="De Diego-Diaz B."/>
            <person name="Papadimitriou K."/>
            <person name="Tsakalidou E."/>
            <person name="Corich V."/>
            <person name="Giacomini A."/>
        </authorList>
    </citation>
    <scope>NUCLEOTIDE SEQUENCE [LARGE SCALE GENOMIC DNA]</scope>
    <source>
        <strain evidence="2 3">19AS</strain>
    </source>
</reference>
<dbReference type="RefSeq" id="WP_081831439.1">
    <property type="nucleotide sequence ID" value="NZ_KL537430.1"/>
</dbReference>
<dbReference type="EMBL" id="PEBN01000004">
    <property type="protein sequence ID" value="PHV58878.1"/>
    <property type="molecule type" value="Genomic_DNA"/>
</dbReference>
<organism evidence="2 3">
    <name type="scientific">Streptococcus macedonicus</name>
    <name type="common">Streptococcus gallolyticus macedonicus</name>
    <dbReference type="NCBI Taxonomy" id="59310"/>
    <lineage>
        <taxon>Bacteria</taxon>
        <taxon>Bacillati</taxon>
        <taxon>Bacillota</taxon>
        <taxon>Bacilli</taxon>
        <taxon>Lactobacillales</taxon>
        <taxon>Streptococcaceae</taxon>
        <taxon>Streptococcus</taxon>
    </lineage>
</organism>
<dbReference type="GO" id="GO:0006313">
    <property type="term" value="P:DNA transposition"/>
    <property type="evidence" value="ECO:0007669"/>
    <property type="project" value="InterPro"/>
</dbReference>
<sequence length="78" mass="8116">MQNTSDYSGINENCATTVLAEIGPNVQAFKSDGHLASWAGLGPGSSESAGIKKIISYYSRKSLSQTCSNNVGIDCGTL</sequence>
<protein>
    <recommendedName>
        <fullName evidence="1">Transposase IS116/IS110/IS902 C-terminal domain-containing protein</fullName>
    </recommendedName>
</protein>
<dbReference type="InterPro" id="IPR003346">
    <property type="entry name" value="Transposase_20"/>
</dbReference>